<dbReference type="EMBL" id="JAGGLI010000001">
    <property type="protein sequence ID" value="MBP2026317.1"/>
    <property type="molecule type" value="Genomic_DNA"/>
</dbReference>
<dbReference type="Proteomes" id="UP001314903">
    <property type="component" value="Unassembled WGS sequence"/>
</dbReference>
<dbReference type="Gene3D" id="1.10.10.10">
    <property type="entry name" value="Winged helix-like DNA-binding domain superfamily/Winged helix DNA-binding domain"/>
    <property type="match status" value="1"/>
</dbReference>
<gene>
    <name evidence="5" type="primary">hrcA</name>
    <name evidence="8" type="ORF">J2Z35_000106</name>
</gene>
<evidence type="ECO:0000256" key="6">
    <source>
        <dbReference type="SAM" id="Phobius"/>
    </source>
</evidence>
<feature type="domain" description="Heat-inducible transcription repressor HrcA C-terminal" evidence="7">
    <location>
        <begin position="109"/>
        <end position="328"/>
    </location>
</feature>
<dbReference type="InterPro" id="IPR029016">
    <property type="entry name" value="GAF-like_dom_sf"/>
</dbReference>
<comment type="caution">
    <text evidence="8">The sequence shown here is derived from an EMBL/GenBank/DDBJ whole genome shotgun (WGS) entry which is preliminary data.</text>
</comment>
<dbReference type="PANTHER" id="PTHR34824">
    <property type="entry name" value="HEAT-INDUCIBLE TRANSCRIPTION REPRESSOR HRCA"/>
    <property type="match status" value="1"/>
</dbReference>
<organism evidence="8 9">
    <name type="scientific">Acetoanaerobium pronyense</name>
    <dbReference type="NCBI Taxonomy" id="1482736"/>
    <lineage>
        <taxon>Bacteria</taxon>
        <taxon>Bacillati</taxon>
        <taxon>Bacillota</taxon>
        <taxon>Clostridia</taxon>
        <taxon>Peptostreptococcales</taxon>
        <taxon>Filifactoraceae</taxon>
        <taxon>Acetoanaerobium</taxon>
    </lineage>
</organism>
<dbReference type="PANTHER" id="PTHR34824:SF1">
    <property type="entry name" value="HEAT-INDUCIBLE TRANSCRIPTION REPRESSOR HRCA"/>
    <property type="match status" value="1"/>
</dbReference>
<evidence type="ECO:0000313" key="8">
    <source>
        <dbReference type="EMBL" id="MBP2026317.1"/>
    </source>
</evidence>
<name>A0ABS4KEY3_9FIRM</name>
<dbReference type="Pfam" id="PF01628">
    <property type="entry name" value="HrcA"/>
    <property type="match status" value="1"/>
</dbReference>
<dbReference type="InterPro" id="IPR021153">
    <property type="entry name" value="HrcA_C"/>
</dbReference>
<dbReference type="SUPFAM" id="SSF46785">
    <property type="entry name" value="Winged helix' DNA-binding domain"/>
    <property type="match status" value="1"/>
</dbReference>
<dbReference type="Gene3D" id="3.30.450.40">
    <property type="match status" value="1"/>
</dbReference>
<keyword evidence="6" id="KW-0472">Membrane</keyword>
<keyword evidence="9" id="KW-1185">Reference proteome</keyword>
<evidence type="ECO:0000256" key="4">
    <source>
        <dbReference type="ARBA" id="ARBA00023163"/>
    </source>
</evidence>
<dbReference type="SUPFAM" id="SSF55781">
    <property type="entry name" value="GAF domain-like"/>
    <property type="match status" value="1"/>
</dbReference>
<evidence type="ECO:0000256" key="5">
    <source>
        <dbReference type="HAMAP-Rule" id="MF_00081"/>
    </source>
</evidence>
<protein>
    <recommendedName>
        <fullName evidence="5">Heat-inducible transcription repressor HrcA</fullName>
    </recommendedName>
</protein>
<evidence type="ECO:0000259" key="7">
    <source>
        <dbReference type="Pfam" id="PF01628"/>
    </source>
</evidence>
<evidence type="ECO:0000256" key="3">
    <source>
        <dbReference type="ARBA" id="ARBA00023016"/>
    </source>
</evidence>
<comment type="similarity">
    <text evidence="5">Belongs to the HrcA family.</text>
</comment>
<dbReference type="RefSeq" id="WP_209658246.1">
    <property type="nucleotide sequence ID" value="NZ_JAGGLI010000001.1"/>
</dbReference>
<dbReference type="InterPro" id="IPR002571">
    <property type="entry name" value="HrcA"/>
</dbReference>
<evidence type="ECO:0000313" key="9">
    <source>
        <dbReference type="Proteomes" id="UP001314903"/>
    </source>
</evidence>
<dbReference type="InterPro" id="IPR036388">
    <property type="entry name" value="WH-like_DNA-bd_sf"/>
</dbReference>
<sequence length="347" mass="39380">MSSNNMSERKLRILQFIIKEYIDTAEPVGSRTISKNKNLGVSAATIRNEMADLEEMGFLVQPHTSAGRIPSQDAYRLYVNELMRSIGLDKDEKLSIEESLVGNMEQIQHLLEESLMLISRITNYTSVAIAKKMNDSKKIKNLSLVYINPLTAVLIMVMVDGSVRSNKFKMSNPITEEKLDIISKTLNEKIKGKTIEDFDNNFMTYIRSQISEYNRIFDEMFNVMSEKLDKNLAFNVLLNGATNIFNFPEFSDVTKAKSFLSLLEQKNELATLFEEKGIEKGNINIIIGDESMGDILGSCSIITAKFEHQGKLLGKLGIIGPKRMDYEKAYSVMNYISKRLNKLMEDT</sequence>
<dbReference type="HAMAP" id="MF_00081">
    <property type="entry name" value="HrcA"/>
    <property type="match status" value="1"/>
</dbReference>
<proteinExistence type="inferred from homology"/>
<keyword evidence="6" id="KW-0812">Transmembrane</keyword>
<dbReference type="PIRSF" id="PIRSF005485">
    <property type="entry name" value="HrcA"/>
    <property type="match status" value="1"/>
</dbReference>
<evidence type="ECO:0000256" key="1">
    <source>
        <dbReference type="ARBA" id="ARBA00022491"/>
    </source>
</evidence>
<feature type="transmembrane region" description="Helical" evidence="6">
    <location>
        <begin position="141"/>
        <end position="159"/>
    </location>
</feature>
<keyword evidence="6" id="KW-1133">Transmembrane helix</keyword>
<accession>A0ABS4KEY3</accession>
<keyword evidence="4 5" id="KW-0804">Transcription</keyword>
<keyword evidence="3 5" id="KW-0346">Stress response</keyword>
<keyword evidence="1 5" id="KW-0678">Repressor</keyword>
<dbReference type="NCBIfam" id="TIGR00331">
    <property type="entry name" value="hrcA"/>
    <property type="match status" value="1"/>
</dbReference>
<evidence type="ECO:0000256" key="2">
    <source>
        <dbReference type="ARBA" id="ARBA00023015"/>
    </source>
</evidence>
<keyword evidence="2 5" id="KW-0805">Transcription regulation</keyword>
<comment type="function">
    <text evidence="5">Negative regulator of class I heat shock genes (grpE-dnaK-dnaJ and groELS operons). Prevents heat-shock induction of these operons.</text>
</comment>
<dbReference type="InterPro" id="IPR036390">
    <property type="entry name" value="WH_DNA-bd_sf"/>
</dbReference>
<reference evidence="8 9" key="1">
    <citation type="submission" date="2021-03" db="EMBL/GenBank/DDBJ databases">
        <title>Genomic Encyclopedia of Type Strains, Phase IV (KMG-IV): sequencing the most valuable type-strain genomes for metagenomic binning, comparative biology and taxonomic classification.</title>
        <authorList>
            <person name="Goeker M."/>
        </authorList>
    </citation>
    <scope>NUCLEOTIDE SEQUENCE [LARGE SCALE GENOMIC DNA]</scope>
    <source>
        <strain evidence="8 9">DSM 27512</strain>
    </source>
</reference>